<dbReference type="OrthoDB" id="3251894at2759"/>
<feature type="region of interest" description="Disordered" evidence="1">
    <location>
        <begin position="147"/>
        <end position="184"/>
    </location>
</feature>
<dbReference type="Proteomes" id="UP001148786">
    <property type="component" value="Unassembled WGS sequence"/>
</dbReference>
<feature type="region of interest" description="Disordered" evidence="1">
    <location>
        <begin position="1"/>
        <end position="45"/>
    </location>
</feature>
<organism evidence="2 3">
    <name type="scientific">Agrocybe chaxingu</name>
    <dbReference type="NCBI Taxonomy" id="84603"/>
    <lineage>
        <taxon>Eukaryota</taxon>
        <taxon>Fungi</taxon>
        <taxon>Dikarya</taxon>
        <taxon>Basidiomycota</taxon>
        <taxon>Agaricomycotina</taxon>
        <taxon>Agaricomycetes</taxon>
        <taxon>Agaricomycetidae</taxon>
        <taxon>Agaricales</taxon>
        <taxon>Agaricineae</taxon>
        <taxon>Strophariaceae</taxon>
        <taxon>Agrocybe</taxon>
    </lineage>
</organism>
<evidence type="ECO:0000256" key="1">
    <source>
        <dbReference type="SAM" id="MobiDB-lite"/>
    </source>
</evidence>
<proteinExistence type="predicted"/>
<accession>A0A9W8MZM0</accession>
<protein>
    <submittedName>
        <fullName evidence="2">Uncharacterized protein</fullName>
    </submittedName>
</protein>
<feature type="compositionally biased region" description="Basic and acidic residues" evidence="1">
    <location>
        <begin position="1"/>
        <end position="19"/>
    </location>
</feature>
<evidence type="ECO:0000313" key="2">
    <source>
        <dbReference type="EMBL" id="KAJ3515597.1"/>
    </source>
</evidence>
<keyword evidence="3" id="KW-1185">Reference proteome</keyword>
<gene>
    <name evidence="2" type="ORF">NLJ89_g1669</name>
</gene>
<comment type="caution">
    <text evidence="2">The sequence shown here is derived from an EMBL/GenBank/DDBJ whole genome shotgun (WGS) entry which is preliminary data.</text>
</comment>
<name>A0A9W8MZM0_9AGAR</name>
<evidence type="ECO:0000313" key="3">
    <source>
        <dbReference type="Proteomes" id="UP001148786"/>
    </source>
</evidence>
<feature type="compositionally biased region" description="Basic and acidic residues" evidence="1">
    <location>
        <begin position="159"/>
        <end position="168"/>
    </location>
</feature>
<reference evidence="2" key="1">
    <citation type="submission" date="2022-07" db="EMBL/GenBank/DDBJ databases">
        <title>Genome Sequence of Agrocybe chaxingu.</title>
        <authorList>
            <person name="Buettner E."/>
        </authorList>
    </citation>
    <scope>NUCLEOTIDE SEQUENCE</scope>
    <source>
        <strain evidence="2">MP-N11</strain>
    </source>
</reference>
<sequence length="195" mass="21020">MSETETDTHTIVEVDRPESRLAGVEGLKRKGKDGRESEEMDVPSKVGFPCADSATSCPGSASCAPLLVGDTFTPAFPSASASSANVATAHLDANPGSAYPLLDVEVKVSTGHVKIQGQRLLWWYEVPKPGEPAREYTLEVRRRGGVLPSPEKRRKERKERRAAERALEKGQGQGKGGQQGWCEQLCPEDGGCVVM</sequence>
<dbReference type="AlphaFoldDB" id="A0A9W8MZM0"/>
<dbReference type="EMBL" id="JANKHO010000089">
    <property type="protein sequence ID" value="KAJ3515597.1"/>
    <property type="molecule type" value="Genomic_DNA"/>
</dbReference>